<gene>
    <name evidence="4" type="ordered locus">Halhy_4559</name>
</gene>
<dbReference type="KEGG" id="hhy:Halhy_4559"/>
<evidence type="ECO:0000313" key="4">
    <source>
        <dbReference type="EMBL" id="AEE52399.1"/>
    </source>
</evidence>
<evidence type="ECO:0000256" key="1">
    <source>
        <dbReference type="SAM" id="SignalP"/>
    </source>
</evidence>
<name>F4KTI5_HALH1</name>
<keyword evidence="5" id="KW-1185">Reference proteome</keyword>
<dbReference type="PROSITE" id="PS51257">
    <property type="entry name" value="PROKAR_LIPOPROTEIN"/>
    <property type="match status" value="1"/>
</dbReference>
<feature type="chain" id="PRO_5003317086" description="DUF1735 domain-containing protein" evidence="1">
    <location>
        <begin position="21"/>
        <end position="280"/>
    </location>
</feature>
<dbReference type="eggNOG" id="ENOG50338JN">
    <property type="taxonomic scope" value="Bacteria"/>
</dbReference>
<dbReference type="STRING" id="760192.Halhy_4559"/>
<dbReference type="Proteomes" id="UP000008461">
    <property type="component" value="Chromosome"/>
</dbReference>
<dbReference type="InterPro" id="IPR025371">
    <property type="entry name" value="BT_3044-like_C"/>
</dbReference>
<dbReference type="Pfam" id="PF14274">
    <property type="entry name" value="BT_3044-like_C"/>
    <property type="match status" value="1"/>
</dbReference>
<dbReference type="InterPro" id="IPR013728">
    <property type="entry name" value="BT_3987-like_N"/>
</dbReference>
<dbReference type="EMBL" id="CP002691">
    <property type="protein sequence ID" value="AEE52399.1"/>
    <property type="molecule type" value="Genomic_DNA"/>
</dbReference>
<dbReference type="HOGENOM" id="CLU_086616_0_0_10"/>
<dbReference type="Gene3D" id="2.60.40.1740">
    <property type="entry name" value="hypothetical protein (bacova_03559)"/>
    <property type="match status" value="1"/>
</dbReference>
<dbReference type="AlphaFoldDB" id="F4KTI5"/>
<dbReference type="RefSeq" id="WP_013766937.1">
    <property type="nucleotide sequence ID" value="NC_015510.1"/>
</dbReference>
<reference evidence="4 5" key="1">
    <citation type="journal article" date="2011" name="Stand. Genomic Sci.">
        <title>Complete genome sequence of Haliscomenobacter hydrossis type strain (O).</title>
        <authorList>
            <consortium name="US DOE Joint Genome Institute (JGI-PGF)"/>
            <person name="Daligault H."/>
            <person name="Lapidus A."/>
            <person name="Zeytun A."/>
            <person name="Nolan M."/>
            <person name="Lucas S."/>
            <person name="Del Rio T.G."/>
            <person name="Tice H."/>
            <person name="Cheng J.F."/>
            <person name="Tapia R."/>
            <person name="Han C."/>
            <person name="Goodwin L."/>
            <person name="Pitluck S."/>
            <person name="Liolios K."/>
            <person name="Pagani I."/>
            <person name="Ivanova N."/>
            <person name="Huntemann M."/>
            <person name="Mavromatis K."/>
            <person name="Mikhailova N."/>
            <person name="Pati A."/>
            <person name="Chen A."/>
            <person name="Palaniappan K."/>
            <person name="Land M."/>
            <person name="Hauser L."/>
            <person name="Brambilla E.M."/>
            <person name="Rohde M."/>
            <person name="Verbarg S."/>
            <person name="Goker M."/>
            <person name="Bristow J."/>
            <person name="Eisen J.A."/>
            <person name="Markowitz V."/>
            <person name="Hugenholtz P."/>
            <person name="Kyrpides N.C."/>
            <person name="Klenk H.P."/>
            <person name="Woyke T."/>
        </authorList>
    </citation>
    <scope>NUCLEOTIDE SEQUENCE [LARGE SCALE GENOMIC DNA]</scope>
    <source>
        <strain evidence="5">ATCC 27775 / DSM 1100 / LMG 10767 / O</strain>
    </source>
</reference>
<dbReference type="OrthoDB" id="740324at2"/>
<evidence type="ECO:0000313" key="5">
    <source>
        <dbReference type="Proteomes" id="UP000008461"/>
    </source>
</evidence>
<protein>
    <recommendedName>
        <fullName evidence="6">DUF1735 domain-containing protein</fullName>
    </recommendedName>
</protein>
<proteinExistence type="predicted"/>
<accession>F4KTI5</accession>
<feature type="domain" description="BT-3987-like N-terminal" evidence="2">
    <location>
        <begin position="68"/>
        <end position="155"/>
    </location>
</feature>
<reference key="2">
    <citation type="submission" date="2011-04" db="EMBL/GenBank/DDBJ databases">
        <title>Complete sequence of chromosome of Haliscomenobacter hydrossis DSM 1100.</title>
        <authorList>
            <consortium name="US DOE Joint Genome Institute (JGI-PGF)"/>
            <person name="Lucas S."/>
            <person name="Han J."/>
            <person name="Lapidus A."/>
            <person name="Bruce D."/>
            <person name="Goodwin L."/>
            <person name="Pitluck S."/>
            <person name="Peters L."/>
            <person name="Kyrpides N."/>
            <person name="Mavromatis K."/>
            <person name="Ivanova N."/>
            <person name="Ovchinnikova G."/>
            <person name="Pagani I."/>
            <person name="Daligault H."/>
            <person name="Detter J.C."/>
            <person name="Han C."/>
            <person name="Land M."/>
            <person name="Hauser L."/>
            <person name="Markowitz V."/>
            <person name="Cheng J.-F."/>
            <person name="Hugenholtz P."/>
            <person name="Woyke T."/>
            <person name="Wu D."/>
            <person name="Verbarg S."/>
            <person name="Frueling A."/>
            <person name="Brambilla E."/>
            <person name="Klenk H.-P."/>
            <person name="Eisen J.A."/>
        </authorList>
    </citation>
    <scope>NUCLEOTIDE SEQUENCE</scope>
    <source>
        <strain>DSM 1100</strain>
    </source>
</reference>
<evidence type="ECO:0000259" key="3">
    <source>
        <dbReference type="Pfam" id="PF14274"/>
    </source>
</evidence>
<feature type="signal peptide" evidence="1">
    <location>
        <begin position="1"/>
        <end position="20"/>
    </location>
</feature>
<evidence type="ECO:0008006" key="6">
    <source>
        <dbReference type="Google" id="ProtNLM"/>
    </source>
</evidence>
<feature type="domain" description="BT-3044-like C-terminal" evidence="3">
    <location>
        <begin position="164"/>
        <end position="276"/>
    </location>
</feature>
<keyword evidence="1" id="KW-0732">Signal</keyword>
<evidence type="ECO:0000259" key="2">
    <source>
        <dbReference type="Pfam" id="PF08522"/>
    </source>
</evidence>
<organism evidence="4 5">
    <name type="scientific">Haliscomenobacter hydrossis (strain ATCC 27775 / DSM 1100 / LMG 10767 / O)</name>
    <dbReference type="NCBI Taxonomy" id="760192"/>
    <lineage>
        <taxon>Bacteria</taxon>
        <taxon>Pseudomonadati</taxon>
        <taxon>Bacteroidota</taxon>
        <taxon>Saprospiria</taxon>
        <taxon>Saprospirales</taxon>
        <taxon>Haliscomenobacteraceae</taxon>
        <taxon>Haliscomenobacter</taxon>
    </lineage>
</organism>
<sequence>MKIFKYIPLMLLGGALSFLGCEDEVVNPIEGKGDNFVRIAEGANDVTIVGFSVSPGVKSARLLDLQRDANSESSLASTVGIKMKIDKAVLDAYNAAHPNDKMEELPASLYTTDPLEFSMGAGEFARGINIKLDPTKLDLTKKYGIAVSLVDASGHKIRSGLGSAVFNIVAKNDWDGRYQATGEFLHPTAGARAIDRVKDFVTVGPLSVKGELGDLGGSGYFMVLTVNADNSVSIAPSGVTPELKTDYQPNYYDPATKTFFLKYSYNTAAPRIVTEQIKLK</sequence>
<dbReference type="Pfam" id="PF08522">
    <property type="entry name" value="BT_3987-like_N"/>
    <property type="match status" value="1"/>
</dbReference>